<dbReference type="EMBL" id="ML119187">
    <property type="protein sequence ID" value="RPB07321.1"/>
    <property type="molecule type" value="Genomic_DNA"/>
</dbReference>
<dbReference type="STRING" id="1392247.A0A3N4KG37"/>
<sequence>MTYDHGVFERALEMVYNVTGNATYLSYLKTGVDNIMNSAGTLLDYDLDYYTLDDVRLGPEFIYMYLKTGTAKYKTAADTLRLQLQTQTRNKEGGFWHRSTYPNQMWLDGLYMQAPFYTQYTSFFQPTNTTAYNDIVKQFDLIEKYTRNSTNSLLKHGYDESKVAVWADPVTGESPEVWDRALGWYLMALLDVLDYFPASHAGATTLKNYFIRAVAGVKAAADPTTGGWWLVMSEPWPGHAGNYIETSGTAMFVYAMLKGIRKGYISKADYFPTAEKAYKLLLSDYVVEDSSGLLNWEGTVNVGSLGSNGTFEYYISVAEKENDFKGLGPFIYASIEYEQMTST</sequence>
<evidence type="ECO:0000256" key="1">
    <source>
        <dbReference type="ARBA" id="ARBA00022801"/>
    </source>
</evidence>
<dbReference type="Pfam" id="PF07470">
    <property type="entry name" value="Glyco_hydro_88"/>
    <property type="match status" value="1"/>
</dbReference>
<protein>
    <submittedName>
        <fullName evidence="2">Unsaturated rhamnogalacturonan hydrolase</fullName>
    </submittedName>
</protein>
<evidence type="ECO:0000313" key="2">
    <source>
        <dbReference type="EMBL" id="RPB07321.1"/>
    </source>
</evidence>
<gene>
    <name evidence="2" type="ORF">P167DRAFT_555833</name>
</gene>
<accession>A0A3N4KG37</accession>
<dbReference type="InterPro" id="IPR052043">
    <property type="entry name" value="PolySaccharide_Degr_Enz"/>
</dbReference>
<dbReference type="InterPro" id="IPR010905">
    <property type="entry name" value="Glyco_hydro_88"/>
</dbReference>
<keyword evidence="3" id="KW-1185">Reference proteome</keyword>
<dbReference type="AlphaFoldDB" id="A0A3N4KG37"/>
<dbReference type="PANTHER" id="PTHR33886:SF9">
    <property type="entry name" value="UNSATURATED RHAMNOGALACTURONAN HYDROLASE (EUROFUNG)"/>
    <property type="match status" value="1"/>
</dbReference>
<dbReference type="Proteomes" id="UP000277580">
    <property type="component" value="Unassembled WGS sequence"/>
</dbReference>
<organism evidence="2 3">
    <name type="scientific">Morchella conica CCBAS932</name>
    <dbReference type="NCBI Taxonomy" id="1392247"/>
    <lineage>
        <taxon>Eukaryota</taxon>
        <taxon>Fungi</taxon>
        <taxon>Dikarya</taxon>
        <taxon>Ascomycota</taxon>
        <taxon>Pezizomycotina</taxon>
        <taxon>Pezizomycetes</taxon>
        <taxon>Pezizales</taxon>
        <taxon>Morchellaceae</taxon>
        <taxon>Morchella</taxon>
    </lineage>
</organism>
<dbReference type="GO" id="GO:0016787">
    <property type="term" value="F:hydrolase activity"/>
    <property type="evidence" value="ECO:0007669"/>
    <property type="project" value="UniProtKB-KW"/>
</dbReference>
<dbReference type="SUPFAM" id="SSF48208">
    <property type="entry name" value="Six-hairpin glycosidases"/>
    <property type="match status" value="1"/>
</dbReference>
<name>A0A3N4KG37_9PEZI</name>
<dbReference type="GO" id="GO:0005975">
    <property type="term" value="P:carbohydrate metabolic process"/>
    <property type="evidence" value="ECO:0007669"/>
    <property type="project" value="InterPro"/>
</dbReference>
<dbReference type="PANTHER" id="PTHR33886">
    <property type="entry name" value="UNSATURATED RHAMNOGALACTURONAN HYDROLASE (EUROFUNG)"/>
    <property type="match status" value="1"/>
</dbReference>
<evidence type="ECO:0000313" key="3">
    <source>
        <dbReference type="Proteomes" id="UP000277580"/>
    </source>
</evidence>
<dbReference type="OrthoDB" id="540611at2759"/>
<dbReference type="InterPro" id="IPR012341">
    <property type="entry name" value="6hp_glycosidase-like_sf"/>
</dbReference>
<proteinExistence type="predicted"/>
<dbReference type="Gene3D" id="1.50.10.10">
    <property type="match status" value="1"/>
</dbReference>
<dbReference type="InterPro" id="IPR008928">
    <property type="entry name" value="6-hairpin_glycosidase_sf"/>
</dbReference>
<reference evidence="2 3" key="1">
    <citation type="journal article" date="2018" name="Nat. Ecol. Evol.">
        <title>Pezizomycetes genomes reveal the molecular basis of ectomycorrhizal truffle lifestyle.</title>
        <authorList>
            <person name="Murat C."/>
            <person name="Payen T."/>
            <person name="Noel B."/>
            <person name="Kuo A."/>
            <person name="Morin E."/>
            <person name="Chen J."/>
            <person name="Kohler A."/>
            <person name="Krizsan K."/>
            <person name="Balestrini R."/>
            <person name="Da Silva C."/>
            <person name="Montanini B."/>
            <person name="Hainaut M."/>
            <person name="Levati E."/>
            <person name="Barry K.W."/>
            <person name="Belfiori B."/>
            <person name="Cichocki N."/>
            <person name="Clum A."/>
            <person name="Dockter R.B."/>
            <person name="Fauchery L."/>
            <person name="Guy J."/>
            <person name="Iotti M."/>
            <person name="Le Tacon F."/>
            <person name="Lindquist E.A."/>
            <person name="Lipzen A."/>
            <person name="Malagnac F."/>
            <person name="Mello A."/>
            <person name="Molinier V."/>
            <person name="Miyauchi S."/>
            <person name="Poulain J."/>
            <person name="Riccioni C."/>
            <person name="Rubini A."/>
            <person name="Sitrit Y."/>
            <person name="Splivallo R."/>
            <person name="Traeger S."/>
            <person name="Wang M."/>
            <person name="Zifcakova L."/>
            <person name="Wipf D."/>
            <person name="Zambonelli A."/>
            <person name="Paolocci F."/>
            <person name="Nowrousian M."/>
            <person name="Ottonello S."/>
            <person name="Baldrian P."/>
            <person name="Spatafora J.W."/>
            <person name="Henrissat B."/>
            <person name="Nagy L.G."/>
            <person name="Aury J.M."/>
            <person name="Wincker P."/>
            <person name="Grigoriev I.V."/>
            <person name="Bonfante P."/>
            <person name="Martin F.M."/>
        </authorList>
    </citation>
    <scope>NUCLEOTIDE SEQUENCE [LARGE SCALE GENOMIC DNA]</scope>
    <source>
        <strain evidence="2 3">CCBAS932</strain>
    </source>
</reference>
<keyword evidence="1 2" id="KW-0378">Hydrolase</keyword>
<dbReference type="InParanoid" id="A0A3N4KG37"/>